<comment type="caution">
    <text evidence="1">The sequence shown here is derived from an EMBL/GenBank/DDBJ whole genome shotgun (WGS) entry which is preliminary data.</text>
</comment>
<accession>A0A0F9HGQ4</accession>
<dbReference type="AlphaFoldDB" id="A0A0F9HGQ4"/>
<name>A0A0F9HGQ4_9ZZZZ</name>
<dbReference type="EMBL" id="LAZR01016956">
    <property type="protein sequence ID" value="KKM02357.1"/>
    <property type="molecule type" value="Genomic_DNA"/>
</dbReference>
<organism evidence="1">
    <name type="scientific">marine sediment metagenome</name>
    <dbReference type="NCBI Taxonomy" id="412755"/>
    <lineage>
        <taxon>unclassified sequences</taxon>
        <taxon>metagenomes</taxon>
        <taxon>ecological metagenomes</taxon>
    </lineage>
</organism>
<evidence type="ECO:0000313" key="1">
    <source>
        <dbReference type="EMBL" id="KKM02357.1"/>
    </source>
</evidence>
<reference evidence="1" key="1">
    <citation type="journal article" date="2015" name="Nature">
        <title>Complex archaea that bridge the gap between prokaryotes and eukaryotes.</title>
        <authorList>
            <person name="Spang A."/>
            <person name="Saw J.H."/>
            <person name="Jorgensen S.L."/>
            <person name="Zaremba-Niedzwiedzka K."/>
            <person name="Martijn J."/>
            <person name="Lind A.E."/>
            <person name="van Eijk R."/>
            <person name="Schleper C."/>
            <person name="Guy L."/>
            <person name="Ettema T.J."/>
        </authorList>
    </citation>
    <scope>NUCLEOTIDE SEQUENCE</scope>
</reference>
<proteinExistence type="predicted"/>
<gene>
    <name evidence="1" type="ORF">LCGC14_1785260</name>
</gene>
<protein>
    <submittedName>
        <fullName evidence="1">Uncharacterized protein</fullName>
    </submittedName>
</protein>
<sequence>MERYLLPFLFLFSSFVFAGSDTSTTKIKQLYVNAYWVMAEVEVDIIGGRNNLPSECRNSPFVAITPTDAGYDIITTTLMMAYAANKTVRFWVEGCSGQNRQQIKIISVRVYG</sequence>